<organism evidence="2 3">
    <name type="scientific">Pangasianodon hypophthalmus</name>
    <name type="common">Striped catfish</name>
    <name type="synonym">Helicophagus hypophthalmus</name>
    <dbReference type="NCBI Taxonomy" id="310915"/>
    <lineage>
        <taxon>Eukaryota</taxon>
        <taxon>Metazoa</taxon>
        <taxon>Chordata</taxon>
        <taxon>Craniata</taxon>
        <taxon>Vertebrata</taxon>
        <taxon>Euteleostomi</taxon>
        <taxon>Actinopterygii</taxon>
        <taxon>Neopterygii</taxon>
        <taxon>Teleostei</taxon>
        <taxon>Ostariophysi</taxon>
        <taxon>Siluriformes</taxon>
        <taxon>Pangasiidae</taxon>
        <taxon>Pangasianodon</taxon>
    </lineage>
</organism>
<dbReference type="AlphaFoldDB" id="A0A5N5JEX3"/>
<comment type="caution">
    <text evidence="2">The sequence shown here is derived from an EMBL/GenBank/DDBJ whole genome shotgun (WGS) entry which is preliminary data.</text>
</comment>
<dbReference type="EMBL" id="VFJC01000030">
    <property type="protein sequence ID" value="KAB5517829.1"/>
    <property type="molecule type" value="Genomic_DNA"/>
</dbReference>
<gene>
    <name evidence="2" type="ORF">PHYPO_G00171690</name>
</gene>
<evidence type="ECO:0000313" key="3">
    <source>
        <dbReference type="Proteomes" id="UP000327468"/>
    </source>
</evidence>
<keyword evidence="3" id="KW-1185">Reference proteome</keyword>
<sequence length="136" mass="14797">MAAPTLSIRIALDLQMSAPSVSAPRHTQTPPTVHLGLPRARRLEAKEQSSSECALLRGPTAREQDSHATTHFFFFLIRTSNEPRVSSSRSAHARARTRPCPEHARSVTSRGQHGGTRAPSRSAALARLTSDGQTEH</sequence>
<feature type="compositionally biased region" description="Polar residues" evidence="1">
    <location>
        <begin position="19"/>
        <end position="31"/>
    </location>
</feature>
<reference evidence="2 3" key="1">
    <citation type="submission" date="2019-06" db="EMBL/GenBank/DDBJ databases">
        <title>A chromosome-scale genome assembly of the striped catfish, Pangasianodon hypophthalmus.</title>
        <authorList>
            <person name="Wen M."/>
            <person name="Zahm M."/>
            <person name="Roques C."/>
            <person name="Cabau C."/>
            <person name="Klopp C."/>
            <person name="Donnadieu C."/>
            <person name="Jouanno E."/>
            <person name="Avarre J.-C."/>
            <person name="Campet M."/>
            <person name="Ha T.T.T."/>
            <person name="Dugue R."/>
            <person name="Lampietro C."/>
            <person name="Louis A."/>
            <person name="Herpin A."/>
            <person name="Echchiki A."/>
            <person name="Berthelot C."/>
            <person name="Parey E."/>
            <person name="Roest-Crollius H."/>
            <person name="Braasch I."/>
            <person name="Postlethwait J."/>
            <person name="Bobe J."/>
            <person name="Montfort J."/>
            <person name="Bouchez O."/>
            <person name="Begum T."/>
            <person name="Schartl M."/>
            <person name="Guiguen Y."/>
        </authorList>
    </citation>
    <scope>NUCLEOTIDE SEQUENCE [LARGE SCALE GENOMIC DNA]</scope>
    <source>
        <strain evidence="2 3">Indonesia</strain>
        <tissue evidence="2">Blood</tissue>
    </source>
</reference>
<feature type="region of interest" description="Disordered" evidence="1">
    <location>
        <begin position="43"/>
        <end position="62"/>
    </location>
</feature>
<name>A0A5N5JEX3_PANHP</name>
<dbReference type="Proteomes" id="UP000327468">
    <property type="component" value="Chromosome 29"/>
</dbReference>
<proteinExistence type="predicted"/>
<accession>A0A5N5JEX3</accession>
<feature type="region of interest" description="Disordered" evidence="1">
    <location>
        <begin position="82"/>
        <end position="136"/>
    </location>
</feature>
<protein>
    <submittedName>
        <fullName evidence="2">Uncharacterized protein</fullName>
    </submittedName>
</protein>
<feature type="compositionally biased region" description="Low complexity" evidence="1">
    <location>
        <begin position="116"/>
        <end position="130"/>
    </location>
</feature>
<evidence type="ECO:0000256" key="1">
    <source>
        <dbReference type="SAM" id="MobiDB-lite"/>
    </source>
</evidence>
<feature type="region of interest" description="Disordered" evidence="1">
    <location>
        <begin position="19"/>
        <end position="38"/>
    </location>
</feature>
<evidence type="ECO:0000313" key="2">
    <source>
        <dbReference type="EMBL" id="KAB5517829.1"/>
    </source>
</evidence>